<reference evidence="1 2" key="1">
    <citation type="submission" date="2023-10" db="EMBL/GenBank/DDBJ databases">
        <title>Complete Genome Sequence of Limnobacter thiooxidans CS-K2T, Isolated from freshwater lake sediments in Bavaria, Germany.</title>
        <authorList>
            <person name="Naruki M."/>
            <person name="Watanabe A."/>
            <person name="Warashina T."/>
            <person name="Morita T."/>
            <person name="Arakawa K."/>
        </authorList>
    </citation>
    <scope>NUCLEOTIDE SEQUENCE [LARGE SCALE GENOMIC DNA]</scope>
    <source>
        <strain evidence="1 2">CS-K2</strain>
    </source>
</reference>
<accession>A0AA86M892</accession>
<proteinExistence type="predicted"/>
<keyword evidence="2" id="KW-1185">Reference proteome</keyword>
<evidence type="ECO:0000313" key="2">
    <source>
        <dbReference type="Proteomes" id="UP001329151"/>
    </source>
</evidence>
<protein>
    <submittedName>
        <fullName evidence="1">Uncharacterized protein</fullName>
    </submittedName>
</protein>
<name>A0AA86M892_9BURK</name>
<dbReference type="AlphaFoldDB" id="A0AA86M892"/>
<organism evidence="1 2">
    <name type="scientific">Limnobacter thiooxidans</name>
    <dbReference type="NCBI Taxonomy" id="131080"/>
    <lineage>
        <taxon>Bacteria</taxon>
        <taxon>Pseudomonadati</taxon>
        <taxon>Pseudomonadota</taxon>
        <taxon>Betaproteobacteria</taxon>
        <taxon>Burkholderiales</taxon>
        <taxon>Burkholderiaceae</taxon>
        <taxon>Limnobacter</taxon>
    </lineage>
</organism>
<sequence length="60" mass="7075">MVSIQVPAEYGVKGFFFPYERHFVCWQRLSNNDIGIVTILHERMHQIARFQDNFFGEAPS</sequence>
<dbReference type="Proteomes" id="UP001329151">
    <property type="component" value="Chromosome"/>
</dbReference>
<dbReference type="KEGG" id="lto:RGQ30_09550"/>
<gene>
    <name evidence="1" type="ORF">RGQ30_09550</name>
</gene>
<evidence type="ECO:0000313" key="1">
    <source>
        <dbReference type="EMBL" id="BET25454.1"/>
    </source>
</evidence>
<dbReference type="EMBL" id="AP028947">
    <property type="protein sequence ID" value="BET25454.1"/>
    <property type="molecule type" value="Genomic_DNA"/>
</dbReference>